<gene>
    <name evidence="1" type="ORF">N3K66_008987</name>
</gene>
<protein>
    <submittedName>
        <fullName evidence="1">Uncharacterized protein</fullName>
    </submittedName>
</protein>
<dbReference type="Proteomes" id="UP001163324">
    <property type="component" value="Chromosome 10"/>
</dbReference>
<accession>A0ACC0US71</accession>
<dbReference type="EMBL" id="CM047949">
    <property type="protein sequence ID" value="KAI9896087.1"/>
    <property type="molecule type" value="Genomic_DNA"/>
</dbReference>
<organism evidence="1 2">
    <name type="scientific">Trichothecium roseum</name>
    <dbReference type="NCBI Taxonomy" id="47278"/>
    <lineage>
        <taxon>Eukaryota</taxon>
        <taxon>Fungi</taxon>
        <taxon>Dikarya</taxon>
        <taxon>Ascomycota</taxon>
        <taxon>Pezizomycotina</taxon>
        <taxon>Sordariomycetes</taxon>
        <taxon>Hypocreomycetidae</taxon>
        <taxon>Hypocreales</taxon>
        <taxon>Hypocreales incertae sedis</taxon>
        <taxon>Trichothecium</taxon>
    </lineage>
</organism>
<reference evidence="1" key="1">
    <citation type="submission" date="2022-10" db="EMBL/GenBank/DDBJ databases">
        <title>Complete Genome of Trichothecium roseum strain YXFP-22015, a Plant Pathogen Isolated from Citrus.</title>
        <authorList>
            <person name="Wang Y."/>
            <person name="Zhu L."/>
        </authorList>
    </citation>
    <scope>NUCLEOTIDE SEQUENCE</scope>
    <source>
        <strain evidence="1">YXFP-22015</strain>
    </source>
</reference>
<evidence type="ECO:0000313" key="2">
    <source>
        <dbReference type="Proteomes" id="UP001163324"/>
    </source>
</evidence>
<name>A0ACC0US71_9HYPO</name>
<sequence>MPASTDEILPPSADSHLQMNRTDGGNRAFHNFYNDYSHIPDPNLRRRLALSEIDKVPFGFHHVRAILVAGAGFFIDSYDIFAINLTVALLGMVFWGGGDPEDGYGGNRGHLPDPINQALKAATSGGIIIGMIIFGWLADAFGRRKMYGIELIIIIFGTFSCSLVSSSPAISSAALLVFWRVIMGIGIGGDYPLSSVITSEFAPTRWRGAMVGAVFSMQGLGQLTAAVVALIVAAGFRGSYINITDASLCDFDCRVAADRSWRIIVGVGVVPACIALYYRITIPETPRYTFDVQLDVEKADADIRAYVSSGNAKTINDDGGISQTRIRPLSTQTLNVPRASWGDLVSYFSEWKHLQVLIGTSMSWFFLDLAFYGLTLNNTIILQAIGYGHGKTLYDTLYNQAVGMIIITCAGGLPGYWFAVFIVDTVGRKPLQLLGFLLLAIVFCILGFLHDSLSEPAMLGLYIVAMFLFNAGPNTTTFLVAGECFPTRYRSTAHGISAAMGKLGAVIAQIISIPLLRTPAKDDGCVGRACTPTLDRLLQLFALFMLFGLLMSLLIPETKGLTLEELSGETRTSYNAGCNGSISLSSEKRRSWNPFRGGRPAGFLYPRDELGLVTSSASDNTRGRMSPSPSRARASTTASVSSQQQSHQRGRNYKNRLFWRRRRRTRAYSDETDDIALSSRGSAGLQQQQQPDSAIQEPGPLDRHLETHVPTWGAGWGRIDRGRRVVSMQDVHLHDVGALLNTETSK</sequence>
<comment type="caution">
    <text evidence="1">The sequence shown here is derived from an EMBL/GenBank/DDBJ whole genome shotgun (WGS) entry which is preliminary data.</text>
</comment>
<proteinExistence type="predicted"/>
<evidence type="ECO:0000313" key="1">
    <source>
        <dbReference type="EMBL" id="KAI9896087.1"/>
    </source>
</evidence>
<keyword evidence="2" id="KW-1185">Reference proteome</keyword>